<dbReference type="EMBL" id="JBBPBN010000139">
    <property type="protein sequence ID" value="KAK8975795.1"/>
    <property type="molecule type" value="Genomic_DNA"/>
</dbReference>
<dbReference type="PANTHER" id="PTHR47723">
    <property type="entry name" value="OS05G0353850 PROTEIN"/>
    <property type="match status" value="1"/>
</dbReference>
<dbReference type="Gene3D" id="3.30.420.10">
    <property type="entry name" value="Ribonuclease H-like superfamily/Ribonuclease H"/>
    <property type="match status" value="1"/>
</dbReference>
<protein>
    <recommendedName>
        <fullName evidence="5">Reverse transcriptase zinc-binding domain-containing protein</fullName>
    </recommendedName>
</protein>
<reference evidence="3 4" key="1">
    <citation type="journal article" date="2024" name="G3 (Bethesda)">
        <title>Genome assembly of Hibiscus sabdariffa L. provides insights into metabolisms of medicinal natural products.</title>
        <authorList>
            <person name="Kim T."/>
        </authorList>
    </citation>
    <scope>NUCLEOTIDE SEQUENCE [LARGE SCALE GENOMIC DNA]</scope>
    <source>
        <strain evidence="3">TK-2024</strain>
        <tissue evidence="3">Old leaves</tissue>
    </source>
</reference>
<evidence type="ECO:0000259" key="1">
    <source>
        <dbReference type="Pfam" id="PF13456"/>
    </source>
</evidence>
<gene>
    <name evidence="3" type="ORF">V6N11_057635</name>
</gene>
<dbReference type="PANTHER" id="PTHR47723:SF19">
    <property type="entry name" value="POLYNUCLEOTIDYL TRANSFERASE, RIBONUCLEASE H-LIKE SUPERFAMILY PROTEIN"/>
    <property type="match status" value="1"/>
</dbReference>
<evidence type="ECO:0000313" key="4">
    <source>
        <dbReference type="Proteomes" id="UP001396334"/>
    </source>
</evidence>
<dbReference type="Pfam" id="PF13966">
    <property type="entry name" value="zf-RVT"/>
    <property type="match status" value="1"/>
</dbReference>
<keyword evidence="4" id="KW-1185">Reference proteome</keyword>
<dbReference type="CDD" id="cd06222">
    <property type="entry name" value="RNase_H_like"/>
    <property type="match status" value="1"/>
</dbReference>
<evidence type="ECO:0000313" key="3">
    <source>
        <dbReference type="EMBL" id="KAK8975795.1"/>
    </source>
</evidence>
<proteinExistence type="predicted"/>
<feature type="domain" description="RNase H type-1" evidence="1">
    <location>
        <begin position="218"/>
        <end position="307"/>
    </location>
</feature>
<sequence>MIADMVFGSGDWDWSRISPFLPSEIRDRIAAVQPPRVGLGADAPEWRWIDTRQFTSSSAYSFLSDMASDSSDNFWQKVCALPIPQRVRTFLWITLHNCNLTNAERYRRHLTPSAKCDICGYHTEDMDHILWHCVAARGIWSRVISPELLMTFLQIPFDEWFKRNLVSSSGLLEDILARGDRLVHECVNVFTNSMSSSPSVHTKSLQWSRSAPGWIKGNVDASVHTANGLAAIGGVMRDANGNWIVGFTRPVGRCSVLLAELWALHDMLARTWSFDFRRVVIETDCLEKWDLVVCHSPRTCNLLANMLATWGRLNSQGVLTLSSPPSSLLAVVEAEKNGSRINPLELQGWYGNVAAVCFALREDRVAVELLEMVSDATEPVGIG</sequence>
<dbReference type="InterPro" id="IPR044730">
    <property type="entry name" value="RNase_H-like_dom_plant"/>
</dbReference>
<dbReference type="Proteomes" id="UP001396334">
    <property type="component" value="Unassembled WGS sequence"/>
</dbReference>
<accession>A0ABR2NIH0</accession>
<dbReference type="InterPro" id="IPR053151">
    <property type="entry name" value="RNase_H-like"/>
</dbReference>
<name>A0ABR2NIH0_9ROSI</name>
<dbReference type="Pfam" id="PF13456">
    <property type="entry name" value="RVT_3"/>
    <property type="match status" value="1"/>
</dbReference>
<comment type="caution">
    <text evidence="3">The sequence shown here is derived from an EMBL/GenBank/DDBJ whole genome shotgun (WGS) entry which is preliminary data.</text>
</comment>
<dbReference type="SUPFAM" id="SSF53098">
    <property type="entry name" value="Ribonuclease H-like"/>
    <property type="match status" value="1"/>
</dbReference>
<dbReference type="InterPro" id="IPR002156">
    <property type="entry name" value="RNaseH_domain"/>
</dbReference>
<dbReference type="InterPro" id="IPR026960">
    <property type="entry name" value="RVT-Znf"/>
</dbReference>
<feature type="domain" description="Reverse transcriptase zinc-binding" evidence="2">
    <location>
        <begin position="54"/>
        <end position="140"/>
    </location>
</feature>
<dbReference type="InterPro" id="IPR012337">
    <property type="entry name" value="RNaseH-like_sf"/>
</dbReference>
<organism evidence="3 4">
    <name type="scientific">Hibiscus sabdariffa</name>
    <name type="common">roselle</name>
    <dbReference type="NCBI Taxonomy" id="183260"/>
    <lineage>
        <taxon>Eukaryota</taxon>
        <taxon>Viridiplantae</taxon>
        <taxon>Streptophyta</taxon>
        <taxon>Embryophyta</taxon>
        <taxon>Tracheophyta</taxon>
        <taxon>Spermatophyta</taxon>
        <taxon>Magnoliopsida</taxon>
        <taxon>eudicotyledons</taxon>
        <taxon>Gunneridae</taxon>
        <taxon>Pentapetalae</taxon>
        <taxon>rosids</taxon>
        <taxon>malvids</taxon>
        <taxon>Malvales</taxon>
        <taxon>Malvaceae</taxon>
        <taxon>Malvoideae</taxon>
        <taxon>Hibiscus</taxon>
    </lineage>
</organism>
<dbReference type="InterPro" id="IPR036397">
    <property type="entry name" value="RNaseH_sf"/>
</dbReference>
<evidence type="ECO:0008006" key="5">
    <source>
        <dbReference type="Google" id="ProtNLM"/>
    </source>
</evidence>
<evidence type="ECO:0000259" key="2">
    <source>
        <dbReference type="Pfam" id="PF13966"/>
    </source>
</evidence>